<sequence>MKRLLSTACSETSFNIAVLILRVTFGLLLLINHGIDKLKHFAEKQSSFPDPLHLGHMPTLMLVLFAEVFCTVFIVLGLFTRIMAIPVVINFAVIVFLVNKSYSGPAEGGAFFLAAFFSILLMGPGKYSIDGAMGK</sequence>
<dbReference type="AlphaFoldDB" id="A0A1V9EAD9"/>
<feature type="transmembrane region" description="Helical" evidence="7">
    <location>
        <begin position="83"/>
        <end position="102"/>
    </location>
</feature>
<keyword evidence="4 7" id="KW-0812">Transmembrane</keyword>
<evidence type="ECO:0000313" key="8">
    <source>
        <dbReference type="EMBL" id="OQP43080.1"/>
    </source>
</evidence>
<evidence type="ECO:0000313" key="9">
    <source>
        <dbReference type="Proteomes" id="UP000192610"/>
    </source>
</evidence>
<evidence type="ECO:0000256" key="4">
    <source>
        <dbReference type="ARBA" id="ARBA00022692"/>
    </source>
</evidence>
<reference evidence="9" key="1">
    <citation type="submission" date="2016-04" db="EMBL/GenBank/DDBJ databases">
        <authorList>
            <person name="Chen L."/>
            <person name="Zhuang W."/>
            <person name="Wang G."/>
        </authorList>
    </citation>
    <scope>NUCLEOTIDE SEQUENCE [LARGE SCALE GENOMIC DNA]</scope>
    <source>
        <strain evidence="9">17621</strain>
    </source>
</reference>
<feature type="transmembrane region" description="Helical" evidence="7">
    <location>
        <begin position="55"/>
        <end position="76"/>
    </location>
</feature>
<dbReference type="STRING" id="354355.SAMN05660816_03296"/>
<dbReference type="OrthoDB" id="9813193at2"/>
<dbReference type="Proteomes" id="UP000192610">
    <property type="component" value="Unassembled WGS sequence"/>
</dbReference>
<keyword evidence="9" id="KW-1185">Reference proteome</keyword>
<protein>
    <recommendedName>
        <fullName evidence="10">DoxX family protein</fullName>
    </recommendedName>
</protein>
<dbReference type="RefSeq" id="WP_081203491.1">
    <property type="nucleotide sequence ID" value="NZ_FOCZ01000005.1"/>
</dbReference>
<keyword evidence="5 7" id="KW-1133">Transmembrane helix</keyword>
<comment type="similarity">
    <text evidence="2">Belongs to the DoxX family.</text>
</comment>
<accession>A0A1V9EAD9</accession>
<feature type="transmembrane region" description="Helical" evidence="7">
    <location>
        <begin position="12"/>
        <end position="35"/>
    </location>
</feature>
<proteinExistence type="inferred from homology"/>
<dbReference type="InterPro" id="IPR032808">
    <property type="entry name" value="DoxX"/>
</dbReference>
<comment type="caution">
    <text evidence="8">The sequence shown here is derived from an EMBL/GenBank/DDBJ whole genome shotgun (WGS) entry which is preliminary data.</text>
</comment>
<evidence type="ECO:0008006" key="10">
    <source>
        <dbReference type="Google" id="ProtNLM"/>
    </source>
</evidence>
<dbReference type="PANTHER" id="PTHR33452">
    <property type="entry name" value="OXIDOREDUCTASE CATD-RELATED"/>
    <property type="match status" value="1"/>
</dbReference>
<feature type="transmembrane region" description="Helical" evidence="7">
    <location>
        <begin position="108"/>
        <end position="129"/>
    </location>
</feature>
<evidence type="ECO:0000256" key="2">
    <source>
        <dbReference type="ARBA" id="ARBA00006679"/>
    </source>
</evidence>
<evidence type="ECO:0000256" key="3">
    <source>
        <dbReference type="ARBA" id="ARBA00022475"/>
    </source>
</evidence>
<dbReference type="GO" id="GO:0005886">
    <property type="term" value="C:plasma membrane"/>
    <property type="evidence" value="ECO:0007669"/>
    <property type="project" value="UniProtKB-SubCell"/>
</dbReference>
<dbReference type="PANTHER" id="PTHR33452:SF1">
    <property type="entry name" value="INNER MEMBRANE PROTEIN YPHA-RELATED"/>
    <property type="match status" value="1"/>
</dbReference>
<comment type="subcellular location">
    <subcellularLocation>
        <location evidence="1">Cell membrane</location>
        <topology evidence="1">Multi-pass membrane protein</topology>
    </subcellularLocation>
</comment>
<evidence type="ECO:0000256" key="7">
    <source>
        <dbReference type="SAM" id="Phobius"/>
    </source>
</evidence>
<name>A0A1V9EAD9_9BACT</name>
<evidence type="ECO:0000256" key="5">
    <source>
        <dbReference type="ARBA" id="ARBA00022989"/>
    </source>
</evidence>
<dbReference type="InterPro" id="IPR051907">
    <property type="entry name" value="DoxX-like_oxidoreductase"/>
</dbReference>
<evidence type="ECO:0000256" key="1">
    <source>
        <dbReference type="ARBA" id="ARBA00004651"/>
    </source>
</evidence>
<keyword evidence="6 7" id="KW-0472">Membrane</keyword>
<gene>
    <name evidence="8" type="ORF">A4H97_13125</name>
</gene>
<dbReference type="Pfam" id="PF07681">
    <property type="entry name" value="DoxX"/>
    <property type="match status" value="1"/>
</dbReference>
<organism evidence="8 9">
    <name type="scientific">Niastella yeongjuensis</name>
    <dbReference type="NCBI Taxonomy" id="354355"/>
    <lineage>
        <taxon>Bacteria</taxon>
        <taxon>Pseudomonadati</taxon>
        <taxon>Bacteroidota</taxon>
        <taxon>Chitinophagia</taxon>
        <taxon>Chitinophagales</taxon>
        <taxon>Chitinophagaceae</taxon>
        <taxon>Niastella</taxon>
    </lineage>
</organism>
<dbReference type="EMBL" id="LVXG01000056">
    <property type="protein sequence ID" value="OQP43080.1"/>
    <property type="molecule type" value="Genomic_DNA"/>
</dbReference>
<keyword evidence="3" id="KW-1003">Cell membrane</keyword>
<evidence type="ECO:0000256" key="6">
    <source>
        <dbReference type="ARBA" id="ARBA00023136"/>
    </source>
</evidence>